<gene>
    <name evidence="1" type="ORF">BGL_1c17460</name>
</gene>
<dbReference type="HOGENOM" id="CLU_1164132_0_0_4"/>
<accession>A0A0B6RYW0</accession>
<evidence type="ECO:0000313" key="1">
    <source>
        <dbReference type="EMBL" id="AJK46255.1"/>
    </source>
</evidence>
<keyword evidence="2" id="KW-1185">Reference proteome</keyword>
<evidence type="ECO:0000313" key="2">
    <source>
        <dbReference type="Proteomes" id="UP000031838"/>
    </source>
</evidence>
<dbReference type="AlphaFoldDB" id="A0A0B6RYW0"/>
<dbReference type="RefSeq" id="WP_052498303.1">
    <property type="nucleotide sequence ID" value="NZ_CP002580.1"/>
</dbReference>
<sequence length="238" mass="26073">MAFDFSNAQLPRLLPLENSYVENEVEADLKRLFLHLFTSALAPALFDVNVLGMAHLGSFELVRRAVNSDGLVLLQGDGEEASTRYLYRAWKAGDTQGRGLHFLRTYLQLLFPNIGTAVQLWHGKTSPYPSDVREESGVDAFLTSRVRITINSFPDPEKDDLVRGCLPSVMPARLVPSLRHQVTSNIGKMRLIAVGSGAQNWHVSGALDLLVPMEGTAQWVAAGHGNPAQLLNARGTIA</sequence>
<dbReference type="EMBL" id="CP002580">
    <property type="protein sequence ID" value="AJK46255.1"/>
    <property type="molecule type" value="Genomic_DNA"/>
</dbReference>
<dbReference type="Proteomes" id="UP000031838">
    <property type="component" value="Chromosome 1"/>
</dbReference>
<reference evidence="1 2" key="2">
    <citation type="journal article" date="2016" name="Appl. Microbiol. Biotechnol.">
        <title>Mutations improving production and secretion of extracellular lipase by Burkholderia glumae PG1.</title>
        <authorList>
            <person name="Knapp A."/>
            <person name="Voget S."/>
            <person name="Gao R."/>
            <person name="Zaburannyi N."/>
            <person name="Krysciak D."/>
            <person name="Breuer M."/>
            <person name="Hauer B."/>
            <person name="Streit W.R."/>
            <person name="Muller R."/>
            <person name="Daniel R."/>
            <person name="Jaeger K.E."/>
        </authorList>
    </citation>
    <scope>NUCLEOTIDE SEQUENCE [LARGE SCALE GENOMIC DNA]</scope>
    <source>
        <strain evidence="1 2">PG1</strain>
    </source>
</reference>
<dbReference type="KEGG" id="bgp:BGL_1c17460"/>
<protein>
    <submittedName>
        <fullName evidence="1">Uncharacterized protein</fullName>
    </submittedName>
</protein>
<reference evidence="2" key="1">
    <citation type="submission" date="2011-03" db="EMBL/GenBank/DDBJ databases">
        <authorList>
            <person name="Voget S."/>
            <person name="Streit W.R."/>
            <person name="Jaeger K.E."/>
            <person name="Daniel R."/>
        </authorList>
    </citation>
    <scope>NUCLEOTIDE SEQUENCE [LARGE SCALE GENOMIC DNA]</scope>
    <source>
        <strain evidence="2">PG1</strain>
    </source>
</reference>
<proteinExistence type="predicted"/>
<name>A0A0B6RYW0_BURPL</name>
<organism evidence="1 2">
    <name type="scientific">Burkholderia plantarii</name>
    <dbReference type="NCBI Taxonomy" id="41899"/>
    <lineage>
        <taxon>Bacteria</taxon>
        <taxon>Pseudomonadati</taxon>
        <taxon>Pseudomonadota</taxon>
        <taxon>Betaproteobacteria</taxon>
        <taxon>Burkholderiales</taxon>
        <taxon>Burkholderiaceae</taxon>
        <taxon>Burkholderia</taxon>
    </lineage>
</organism>